<dbReference type="EMBL" id="MU838997">
    <property type="protein sequence ID" value="KAK1772802.1"/>
    <property type="molecule type" value="Genomic_DNA"/>
</dbReference>
<evidence type="ECO:0000313" key="6">
    <source>
        <dbReference type="Proteomes" id="UP001244011"/>
    </source>
</evidence>
<accession>A0AAJ0CB09</accession>
<dbReference type="InterPro" id="IPR047215">
    <property type="entry name" value="Galactose_mutarotase-like"/>
</dbReference>
<dbReference type="SUPFAM" id="SSF74650">
    <property type="entry name" value="Galactose mutarotase-like"/>
    <property type="match status" value="1"/>
</dbReference>
<dbReference type="Gene3D" id="2.70.98.10">
    <property type="match status" value="1"/>
</dbReference>
<gene>
    <name evidence="5" type="ORF">QBC33DRAFT_608220</name>
</gene>
<proteinExistence type="inferred from homology"/>
<comment type="caution">
    <text evidence="5">The sequence shown here is derived from an EMBL/GenBank/DDBJ whole genome shotgun (WGS) entry which is preliminary data.</text>
</comment>
<dbReference type="GO" id="GO:0033499">
    <property type="term" value="P:galactose catabolic process via UDP-galactose, Leloir pathway"/>
    <property type="evidence" value="ECO:0007669"/>
    <property type="project" value="TreeGrafter"/>
</dbReference>
<dbReference type="InterPro" id="IPR008183">
    <property type="entry name" value="Aldose_1/G6P_1-epimerase"/>
</dbReference>
<keyword evidence="2" id="KW-0413">Isomerase</keyword>
<dbReference type="InterPro" id="IPR011013">
    <property type="entry name" value="Gal_mutarotase_sf_dom"/>
</dbReference>
<dbReference type="Proteomes" id="UP001244011">
    <property type="component" value="Unassembled WGS sequence"/>
</dbReference>
<dbReference type="PANTHER" id="PTHR10091:SF2">
    <property type="entry name" value="ALDOSE 1-EPIMERASE"/>
    <property type="match status" value="1"/>
</dbReference>
<feature type="signal peptide" evidence="4">
    <location>
        <begin position="1"/>
        <end position="19"/>
    </location>
</feature>
<organism evidence="5 6">
    <name type="scientific">Phialemonium atrogriseum</name>
    <dbReference type="NCBI Taxonomy" id="1093897"/>
    <lineage>
        <taxon>Eukaryota</taxon>
        <taxon>Fungi</taxon>
        <taxon>Dikarya</taxon>
        <taxon>Ascomycota</taxon>
        <taxon>Pezizomycotina</taxon>
        <taxon>Sordariomycetes</taxon>
        <taxon>Sordariomycetidae</taxon>
        <taxon>Cephalothecales</taxon>
        <taxon>Cephalothecaceae</taxon>
        <taxon>Phialemonium</taxon>
    </lineage>
</organism>
<sequence>MRYSTAIFAFLAQAVIGQAEPTPGEDGTYTISAPGIKAQFIPYGATLRNLFVKDKNGKDVDVVLGYDNITYYPVDPGHPVYNSIPGRYVNRIGHGTYTLNGTTYKTQINDGNNTLHGGTNNWSYQFWNVTAASEDSITFSIYDAVNTSPGFPGNVQANVTYSVTNSTWNIKMVAVPDAETPLMLTQHTYFNLDAFKNPDTDKIWDHTLHLPYSPRYLEGDAGALPTGKILTAAPGSVNDFASAADISFGHSVNKTGFADNCGGGCDGYNGFWIIDDAPKDAVVLSLASPFSGIRADLRTDQAGLVVYSCFWSDGTADLKSTQGLAGRDKVTSSSCVAIEAQDYVDGINHPEWKREDAEITGAGETYSWESSWTFGTL</sequence>
<dbReference type="CDD" id="cd09019">
    <property type="entry name" value="galactose_mutarotase_like"/>
    <property type="match status" value="1"/>
</dbReference>
<dbReference type="AlphaFoldDB" id="A0AAJ0CB09"/>
<keyword evidence="6" id="KW-1185">Reference proteome</keyword>
<dbReference type="GO" id="GO:0030246">
    <property type="term" value="F:carbohydrate binding"/>
    <property type="evidence" value="ECO:0007669"/>
    <property type="project" value="InterPro"/>
</dbReference>
<evidence type="ECO:0000256" key="1">
    <source>
        <dbReference type="ARBA" id="ARBA00006206"/>
    </source>
</evidence>
<dbReference type="Pfam" id="PF01263">
    <property type="entry name" value="Aldose_epim"/>
    <property type="match status" value="1"/>
</dbReference>
<reference evidence="5" key="1">
    <citation type="submission" date="2023-06" db="EMBL/GenBank/DDBJ databases">
        <title>Genome-scale phylogeny and comparative genomics of the fungal order Sordariales.</title>
        <authorList>
            <consortium name="Lawrence Berkeley National Laboratory"/>
            <person name="Hensen N."/>
            <person name="Bonometti L."/>
            <person name="Westerberg I."/>
            <person name="Brannstrom I.O."/>
            <person name="Guillou S."/>
            <person name="Cros-Aarteil S."/>
            <person name="Calhoun S."/>
            <person name="Haridas S."/>
            <person name="Kuo A."/>
            <person name="Mondo S."/>
            <person name="Pangilinan J."/>
            <person name="Riley R."/>
            <person name="Labutti K."/>
            <person name="Andreopoulos B."/>
            <person name="Lipzen A."/>
            <person name="Chen C."/>
            <person name="Yanf M."/>
            <person name="Daum C."/>
            <person name="Ng V."/>
            <person name="Clum A."/>
            <person name="Steindorff A."/>
            <person name="Ohm R."/>
            <person name="Martin F."/>
            <person name="Silar P."/>
            <person name="Natvig D."/>
            <person name="Lalanne C."/>
            <person name="Gautier V."/>
            <person name="Ament-Velasquez S.L."/>
            <person name="Kruys A."/>
            <person name="Hutchinson M.I."/>
            <person name="Powell A.J."/>
            <person name="Barry K."/>
            <person name="Miller A.N."/>
            <person name="Grigoriev I.V."/>
            <person name="Debuchy R."/>
            <person name="Gladieux P."/>
            <person name="Thoren M.H."/>
            <person name="Johannesson H."/>
        </authorList>
    </citation>
    <scope>NUCLEOTIDE SEQUENCE</scope>
    <source>
        <strain evidence="5">8032-3</strain>
    </source>
</reference>
<name>A0AAJ0CB09_9PEZI</name>
<dbReference type="RefSeq" id="XP_060289015.1">
    <property type="nucleotide sequence ID" value="XM_060432354.1"/>
</dbReference>
<dbReference type="GO" id="GO:0006006">
    <property type="term" value="P:glucose metabolic process"/>
    <property type="evidence" value="ECO:0007669"/>
    <property type="project" value="TreeGrafter"/>
</dbReference>
<dbReference type="InterPro" id="IPR014718">
    <property type="entry name" value="GH-type_carb-bd"/>
</dbReference>
<dbReference type="PANTHER" id="PTHR10091">
    <property type="entry name" value="ALDOSE-1-EPIMERASE"/>
    <property type="match status" value="1"/>
</dbReference>
<evidence type="ECO:0000256" key="4">
    <source>
        <dbReference type="SAM" id="SignalP"/>
    </source>
</evidence>
<evidence type="ECO:0000256" key="3">
    <source>
        <dbReference type="ARBA" id="ARBA00023277"/>
    </source>
</evidence>
<feature type="chain" id="PRO_5042527101" evidence="4">
    <location>
        <begin position="20"/>
        <end position="377"/>
    </location>
</feature>
<evidence type="ECO:0000313" key="5">
    <source>
        <dbReference type="EMBL" id="KAK1772802.1"/>
    </source>
</evidence>
<dbReference type="FunFam" id="2.70.98.10:FF:000014">
    <property type="entry name" value="Aldose 1-epimerase, putative"/>
    <property type="match status" value="1"/>
</dbReference>
<evidence type="ECO:0000256" key="2">
    <source>
        <dbReference type="ARBA" id="ARBA00023235"/>
    </source>
</evidence>
<keyword evidence="4" id="KW-0732">Signal</keyword>
<keyword evidence="3" id="KW-0119">Carbohydrate metabolism</keyword>
<protein>
    <submittedName>
        <fullName evidence="5">Galactose mutarotase-like protein</fullName>
    </submittedName>
</protein>
<dbReference type="GO" id="GO:0004034">
    <property type="term" value="F:aldose 1-epimerase activity"/>
    <property type="evidence" value="ECO:0007669"/>
    <property type="project" value="TreeGrafter"/>
</dbReference>
<dbReference type="GeneID" id="85315541"/>
<comment type="similarity">
    <text evidence="1">Belongs to the aldose epimerase family.</text>
</comment>